<keyword evidence="4" id="KW-0489">Methyltransferase</keyword>
<dbReference type="PANTHER" id="PTHR38043:SF1">
    <property type="entry name" value="PROTEIN HEMX"/>
    <property type="match status" value="1"/>
</dbReference>
<feature type="transmembrane region" description="Helical" evidence="3">
    <location>
        <begin position="78"/>
        <end position="98"/>
    </location>
</feature>
<name>A0A448F672_AGGAP</name>
<sequence length="461" mass="51261">MANKKSNHPKNNAEIEHKIDVNEDLDLAKQDATENEQVEINAEDKLATMQHEEKENTHPSGAKVTPKETVIVKKTGSALGLLAILIALGLGGAGYYFGQQQVDEMQQKLTALQTQLQQKNAVEPINLPNFDAEKSQLAKLAEFSQVASDQISALNQELAAKEQHLSALQQQVQRLANQSKAEQPNDWLLTEADFLLNNALRKLVLDNDVDTSVSLLKVADETLSKVSLPAVAAVRSAIHADLKNLLSLNNVDQNAIMQQLSQLANDVDELNVLNVNFDEDPSQDKLTDSLDDWKENAEKSAVSFLNHFIRITPKKVDSKALLAPNQDIYLRENIRLRLQIAILAVPRQQDDLYKQSLETVASWIRTYFDTSTEVAQNFLKKLDELAEQSIYVDVPTQLSSLNALDKLLDKQPQEIQRITLSADKDLDPENATPTENKDESHTTKGNDVSAEPATPNQAEQQ</sequence>
<dbReference type="GO" id="GO:0008168">
    <property type="term" value="F:methyltransferase activity"/>
    <property type="evidence" value="ECO:0007669"/>
    <property type="project" value="UniProtKB-KW"/>
</dbReference>
<feature type="region of interest" description="Disordered" evidence="2">
    <location>
        <begin position="1"/>
        <end position="21"/>
    </location>
</feature>
<dbReference type="Pfam" id="PF04375">
    <property type="entry name" value="HemX"/>
    <property type="match status" value="1"/>
</dbReference>
<protein>
    <submittedName>
        <fullName evidence="4">Putative uroporphyrinogen III C-methyltransferase</fullName>
    </submittedName>
</protein>
<dbReference type="OrthoDB" id="5739852at2"/>
<keyword evidence="3" id="KW-0472">Membrane</keyword>
<dbReference type="Proteomes" id="UP000272690">
    <property type="component" value="Chromosome"/>
</dbReference>
<dbReference type="RefSeq" id="WP_005702818.1">
    <property type="nucleotide sequence ID" value="NZ_AEWB02000005.1"/>
</dbReference>
<dbReference type="AlphaFoldDB" id="A0A448F672"/>
<dbReference type="PANTHER" id="PTHR38043">
    <property type="entry name" value="PROTEIN HEMX"/>
    <property type="match status" value="1"/>
</dbReference>
<organism evidence="4 5">
    <name type="scientific">Aggregatibacter aphrophilus ATCC 33389</name>
    <dbReference type="NCBI Taxonomy" id="985008"/>
    <lineage>
        <taxon>Bacteria</taxon>
        <taxon>Pseudomonadati</taxon>
        <taxon>Pseudomonadota</taxon>
        <taxon>Gammaproteobacteria</taxon>
        <taxon>Pasteurellales</taxon>
        <taxon>Pasteurellaceae</taxon>
        <taxon>Aggregatibacter</taxon>
    </lineage>
</organism>
<keyword evidence="3" id="KW-1133">Transmembrane helix</keyword>
<accession>A0A448F672</accession>
<keyword evidence="1" id="KW-0175">Coiled coil</keyword>
<dbReference type="GO" id="GO:0032259">
    <property type="term" value="P:methylation"/>
    <property type="evidence" value="ECO:0007669"/>
    <property type="project" value="UniProtKB-KW"/>
</dbReference>
<dbReference type="InterPro" id="IPR007470">
    <property type="entry name" value="HemX"/>
</dbReference>
<evidence type="ECO:0000256" key="1">
    <source>
        <dbReference type="SAM" id="Coils"/>
    </source>
</evidence>
<dbReference type="EMBL" id="LR134327">
    <property type="protein sequence ID" value="VEF40784.1"/>
    <property type="molecule type" value="Genomic_DNA"/>
</dbReference>
<reference evidence="4 5" key="1">
    <citation type="submission" date="2018-12" db="EMBL/GenBank/DDBJ databases">
        <authorList>
            <consortium name="Pathogen Informatics"/>
        </authorList>
    </citation>
    <scope>NUCLEOTIDE SEQUENCE [LARGE SCALE GENOMIC DNA]</scope>
    <source>
        <strain evidence="4 5">NCTC5906</strain>
    </source>
</reference>
<keyword evidence="4" id="KW-0808">Transferase</keyword>
<feature type="coiled-coil region" evidence="1">
    <location>
        <begin position="151"/>
        <end position="178"/>
    </location>
</feature>
<evidence type="ECO:0000256" key="3">
    <source>
        <dbReference type="SAM" id="Phobius"/>
    </source>
</evidence>
<evidence type="ECO:0000313" key="4">
    <source>
        <dbReference type="EMBL" id="VEF40784.1"/>
    </source>
</evidence>
<feature type="region of interest" description="Disordered" evidence="2">
    <location>
        <begin position="419"/>
        <end position="461"/>
    </location>
</feature>
<dbReference type="GeneID" id="49634558"/>
<feature type="compositionally biased region" description="Basic and acidic residues" evidence="2">
    <location>
        <begin position="435"/>
        <end position="444"/>
    </location>
</feature>
<gene>
    <name evidence="4" type="ORF">NCTC5906_00117</name>
</gene>
<evidence type="ECO:0000313" key="5">
    <source>
        <dbReference type="Proteomes" id="UP000272690"/>
    </source>
</evidence>
<keyword evidence="3" id="KW-0812">Transmembrane</keyword>
<proteinExistence type="predicted"/>
<feature type="compositionally biased region" description="Basic and acidic residues" evidence="2">
    <location>
        <begin position="11"/>
        <end position="21"/>
    </location>
</feature>
<evidence type="ECO:0000256" key="2">
    <source>
        <dbReference type="SAM" id="MobiDB-lite"/>
    </source>
</evidence>